<gene>
    <name evidence="2" type="ORF">K431DRAFT_309775</name>
</gene>
<evidence type="ECO:0000259" key="1">
    <source>
        <dbReference type="Pfam" id="PF06985"/>
    </source>
</evidence>
<dbReference type="InterPro" id="IPR010730">
    <property type="entry name" value="HET"/>
</dbReference>
<reference evidence="2" key="1">
    <citation type="journal article" date="2020" name="Stud. Mycol.">
        <title>101 Dothideomycetes genomes: a test case for predicting lifestyles and emergence of pathogens.</title>
        <authorList>
            <person name="Haridas S."/>
            <person name="Albert R."/>
            <person name="Binder M."/>
            <person name="Bloem J."/>
            <person name="Labutti K."/>
            <person name="Salamov A."/>
            <person name="Andreopoulos B."/>
            <person name="Baker S."/>
            <person name="Barry K."/>
            <person name="Bills G."/>
            <person name="Bluhm B."/>
            <person name="Cannon C."/>
            <person name="Castanera R."/>
            <person name="Culley D."/>
            <person name="Daum C."/>
            <person name="Ezra D."/>
            <person name="Gonzalez J."/>
            <person name="Henrissat B."/>
            <person name="Kuo A."/>
            <person name="Liang C."/>
            <person name="Lipzen A."/>
            <person name="Lutzoni F."/>
            <person name="Magnuson J."/>
            <person name="Mondo S."/>
            <person name="Nolan M."/>
            <person name="Ohm R."/>
            <person name="Pangilinan J."/>
            <person name="Park H.-J."/>
            <person name="Ramirez L."/>
            <person name="Alfaro M."/>
            <person name="Sun H."/>
            <person name="Tritt A."/>
            <person name="Yoshinaga Y."/>
            <person name="Zwiers L.-H."/>
            <person name="Turgeon B."/>
            <person name="Goodwin S."/>
            <person name="Spatafora J."/>
            <person name="Crous P."/>
            <person name="Grigoriev I."/>
        </authorList>
    </citation>
    <scope>NUCLEOTIDE SEQUENCE</scope>
    <source>
        <strain evidence="2">CBS 116435</strain>
    </source>
</reference>
<keyword evidence="3" id="KW-1185">Reference proteome</keyword>
<dbReference type="AlphaFoldDB" id="A0A9P4UTD9"/>
<organism evidence="2 3">
    <name type="scientific">Polychaeton citri CBS 116435</name>
    <dbReference type="NCBI Taxonomy" id="1314669"/>
    <lineage>
        <taxon>Eukaryota</taxon>
        <taxon>Fungi</taxon>
        <taxon>Dikarya</taxon>
        <taxon>Ascomycota</taxon>
        <taxon>Pezizomycotina</taxon>
        <taxon>Dothideomycetes</taxon>
        <taxon>Dothideomycetidae</taxon>
        <taxon>Capnodiales</taxon>
        <taxon>Capnodiaceae</taxon>
        <taxon>Polychaeton</taxon>
    </lineage>
</organism>
<evidence type="ECO:0000313" key="3">
    <source>
        <dbReference type="Proteomes" id="UP000799441"/>
    </source>
</evidence>
<dbReference type="Proteomes" id="UP000799441">
    <property type="component" value="Unassembled WGS sequence"/>
</dbReference>
<dbReference type="Pfam" id="PF06985">
    <property type="entry name" value="HET"/>
    <property type="match status" value="1"/>
</dbReference>
<proteinExistence type="predicted"/>
<protein>
    <recommendedName>
        <fullName evidence="1">Heterokaryon incompatibility domain-containing protein</fullName>
    </recommendedName>
</protein>
<dbReference type="EMBL" id="MU003770">
    <property type="protein sequence ID" value="KAF2724633.1"/>
    <property type="molecule type" value="Genomic_DNA"/>
</dbReference>
<dbReference type="OrthoDB" id="270167at2759"/>
<dbReference type="PANTHER" id="PTHR24148:SF64">
    <property type="entry name" value="HETEROKARYON INCOMPATIBILITY DOMAIN-CONTAINING PROTEIN"/>
    <property type="match status" value="1"/>
</dbReference>
<feature type="domain" description="Heterokaryon incompatibility" evidence="1">
    <location>
        <begin position="80"/>
        <end position="239"/>
    </location>
</feature>
<comment type="caution">
    <text evidence="2">The sequence shown here is derived from an EMBL/GenBank/DDBJ whole genome shotgun (WGS) entry which is preliminary data.</text>
</comment>
<dbReference type="PANTHER" id="PTHR24148">
    <property type="entry name" value="ANKYRIN REPEAT DOMAIN-CONTAINING PROTEIN 39 HOMOLOG-RELATED"/>
    <property type="match status" value="1"/>
</dbReference>
<accession>A0A9P4UTD9</accession>
<sequence>MELDTDKELGAIVGSLDSLIEKTLEIQECVVVRANFSHWAKHLRFIEVPGVSSTEPEDICIRTRTLNLTSKDDHPAETNYLAVSYCWNSFESSDGTQSCSSYTIRTASGVRTSRVPTSILERSISCAIRRGIRLVWIDQECIDQDDPLDLEQGIQCMDQVYRSAAYSIGLLSVRKDLRSSFRTFTRILSHARNRSIRHDNSWLSSWYDNADPQSLSEMIRLLSDILADRWFSRNWTYQEASCTQGQMELQIPHGFNNNPWFTGGCPDEISLRLSELFDVVSMVRNAANTTPQLSSGIGNSNMEVMGGFYVQVWEQERRASRPQSFEVANQMKLRDNSVVSDRLAIAANLCEYQKRIDPIDLSRKRYSYSVCAFAQALINGTIITSGRSNIFASTGVPIFRWQDEKIYDLLTSPRYLSTSLAHRERVEPRFADVRVRKEGLETSGWLWSVDEKVELHKVREKYQELPEKLKEANNLETLLLLVNAVLVDLLVELEEIGLPRIAETIRACIRVRSPGTVLSSEHVQEEPITDHYHVGHWFFNLMKTLLERGYIWCGRLDGEEDLSSIFHCDGAVTVFTSSAVAFRDMPRPWMGQNFVSCGVIPGLVVDGVVELVHTMEPIHGIWHSAEDDRRRYMFRWGEQ</sequence>
<dbReference type="InterPro" id="IPR052895">
    <property type="entry name" value="HetReg/Transcr_Mod"/>
</dbReference>
<evidence type="ECO:0000313" key="2">
    <source>
        <dbReference type="EMBL" id="KAF2724633.1"/>
    </source>
</evidence>
<name>A0A9P4UTD9_9PEZI</name>